<evidence type="ECO:0000313" key="3">
    <source>
        <dbReference type="EMBL" id="ABE54076.1"/>
    </source>
</evidence>
<dbReference type="STRING" id="318161.Sden_0786"/>
<dbReference type="Pfam" id="PF01497">
    <property type="entry name" value="Peripla_BP_2"/>
    <property type="match status" value="1"/>
</dbReference>
<keyword evidence="4" id="KW-1185">Reference proteome</keyword>
<keyword evidence="1" id="KW-0812">Transmembrane</keyword>
<dbReference type="KEGG" id="sdn:Sden_0786"/>
<evidence type="ECO:0000259" key="2">
    <source>
        <dbReference type="PROSITE" id="PS50983"/>
    </source>
</evidence>
<dbReference type="PANTHER" id="PTHR30535:SF4">
    <property type="entry name" value="HEMIN-BINDING PERIPLASMIC PROTEIN HMUT"/>
    <property type="match status" value="1"/>
</dbReference>
<keyword evidence="1" id="KW-1133">Transmembrane helix</keyword>
<gene>
    <name evidence="3" type="ordered locus">Sden_0786</name>
</gene>
<sequence>MTSQTIFCRKLTFSDKAFAIRALIITMGTTIIFSASYALANVTSASAKKPVNLPETKQTRLVSAGAGVTELILALGAAPQLVGIDSTSQIPAKLAPSMTQVQRLGYHRMLSAEGIIGLNPSHVIGSEVMGPESSLHLLTQANIHVIKLNSATTEQQLMDNIDSLSEIVGKPSSALELKRTLKQQLAQIADKRSQLTSKPKVLFLLLQEGRPARVGGKDTAADLIITLAGGANAADFDSYKSVSGEGILALNPEVILLSHRSEQSMQATAALFDEVTKQIPLVAHTKAGQQQAFINLKPEALIGGLGLSAIDAADTLVQQFLVTQEIK</sequence>
<dbReference type="SUPFAM" id="SSF53807">
    <property type="entry name" value="Helical backbone' metal receptor"/>
    <property type="match status" value="1"/>
</dbReference>
<dbReference type="InterPro" id="IPR050902">
    <property type="entry name" value="ABC_Transporter_SBP"/>
</dbReference>
<dbReference type="HOGENOM" id="CLU_038034_6_0_6"/>
<dbReference type="eggNOG" id="COG4558">
    <property type="taxonomic scope" value="Bacteria"/>
</dbReference>
<feature type="transmembrane region" description="Helical" evidence="1">
    <location>
        <begin position="20"/>
        <end position="40"/>
    </location>
</feature>
<dbReference type="PROSITE" id="PS50983">
    <property type="entry name" value="FE_B12_PBP"/>
    <property type="match status" value="1"/>
</dbReference>
<dbReference type="Gene3D" id="3.40.50.1980">
    <property type="entry name" value="Nitrogenase molybdenum iron protein domain"/>
    <property type="match status" value="2"/>
</dbReference>
<keyword evidence="1" id="KW-0472">Membrane</keyword>
<dbReference type="Proteomes" id="UP000001982">
    <property type="component" value="Chromosome"/>
</dbReference>
<dbReference type="EMBL" id="CP000302">
    <property type="protein sequence ID" value="ABE54076.1"/>
    <property type="molecule type" value="Genomic_DNA"/>
</dbReference>
<dbReference type="PANTHER" id="PTHR30535">
    <property type="entry name" value="VITAMIN B12-BINDING PROTEIN"/>
    <property type="match status" value="1"/>
</dbReference>
<name>Q12R50_SHEDO</name>
<dbReference type="AlphaFoldDB" id="Q12R50"/>
<feature type="domain" description="Fe/B12 periplasmic-binding" evidence="2">
    <location>
        <begin position="60"/>
        <end position="324"/>
    </location>
</feature>
<evidence type="ECO:0000313" key="4">
    <source>
        <dbReference type="Proteomes" id="UP000001982"/>
    </source>
</evidence>
<evidence type="ECO:0000256" key="1">
    <source>
        <dbReference type="SAM" id="Phobius"/>
    </source>
</evidence>
<reference evidence="3 4" key="1">
    <citation type="submission" date="2006-03" db="EMBL/GenBank/DDBJ databases">
        <title>Complete sequence of Shewanella denitrificans OS217.</title>
        <authorList>
            <consortium name="US DOE Joint Genome Institute"/>
            <person name="Copeland A."/>
            <person name="Lucas S."/>
            <person name="Lapidus A."/>
            <person name="Barry K."/>
            <person name="Detter J.C."/>
            <person name="Glavina del Rio T."/>
            <person name="Hammon N."/>
            <person name="Israni S."/>
            <person name="Dalin E."/>
            <person name="Tice H."/>
            <person name="Pitluck S."/>
            <person name="Brettin T."/>
            <person name="Bruce D."/>
            <person name="Han C."/>
            <person name="Tapia R."/>
            <person name="Gilna P."/>
            <person name="Kiss H."/>
            <person name="Schmutz J."/>
            <person name="Larimer F."/>
            <person name="Land M."/>
            <person name="Hauser L."/>
            <person name="Kyrpides N."/>
            <person name="Lykidis A."/>
            <person name="Richardson P."/>
        </authorList>
    </citation>
    <scope>NUCLEOTIDE SEQUENCE [LARGE SCALE GENOMIC DNA]</scope>
    <source>
        <strain evidence="4">OS217 / ATCC BAA-1090 / DSM 15013</strain>
    </source>
</reference>
<accession>Q12R50</accession>
<protein>
    <submittedName>
        <fullName evidence="3">Periplasmic binding protein</fullName>
    </submittedName>
</protein>
<organism evidence="3 4">
    <name type="scientific">Shewanella denitrificans (strain OS217 / ATCC BAA-1090 / DSM 15013)</name>
    <dbReference type="NCBI Taxonomy" id="318161"/>
    <lineage>
        <taxon>Bacteria</taxon>
        <taxon>Pseudomonadati</taxon>
        <taxon>Pseudomonadota</taxon>
        <taxon>Gammaproteobacteria</taxon>
        <taxon>Alteromonadales</taxon>
        <taxon>Shewanellaceae</taxon>
        <taxon>Shewanella</taxon>
    </lineage>
</organism>
<dbReference type="InterPro" id="IPR002491">
    <property type="entry name" value="ABC_transptr_periplasmic_BD"/>
</dbReference>
<proteinExistence type="predicted"/>